<dbReference type="RefSeq" id="WP_336926474.1">
    <property type="nucleotide sequence ID" value="NZ_JBANRO010000007.1"/>
</dbReference>
<evidence type="ECO:0000313" key="3">
    <source>
        <dbReference type="Proteomes" id="UP001595456"/>
    </source>
</evidence>
<dbReference type="EMBL" id="JBHRST010000020">
    <property type="protein sequence ID" value="MFC3098747.1"/>
    <property type="molecule type" value="Genomic_DNA"/>
</dbReference>
<keyword evidence="3" id="KW-1185">Reference proteome</keyword>
<dbReference type="Proteomes" id="UP001595456">
    <property type="component" value="Unassembled WGS sequence"/>
</dbReference>
<proteinExistence type="predicted"/>
<protein>
    <submittedName>
        <fullName evidence="2">Uncharacterized protein</fullName>
    </submittedName>
</protein>
<gene>
    <name evidence="2" type="ORF">ACFODU_13205</name>
</gene>
<reference evidence="3" key="1">
    <citation type="journal article" date="2019" name="Int. J. Syst. Evol. Microbiol.">
        <title>The Global Catalogue of Microorganisms (GCM) 10K type strain sequencing project: providing services to taxonomists for standard genome sequencing and annotation.</title>
        <authorList>
            <consortium name="The Broad Institute Genomics Platform"/>
            <consortium name="The Broad Institute Genome Sequencing Center for Infectious Disease"/>
            <person name="Wu L."/>
            <person name="Ma J."/>
        </authorList>
    </citation>
    <scope>NUCLEOTIDE SEQUENCE [LARGE SCALE GENOMIC DNA]</scope>
    <source>
        <strain evidence="3">KCTC 52607</strain>
    </source>
</reference>
<evidence type="ECO:0000256" key="1">
    <source>
        <dbReference type="SAM" id="MobiDB-lite"/>
    </source>
</evidence>
<comment type="caution">
    <text evidence="2">The sequence shown here is derived from an EMBL/GenBank/DDBJ whole genome shotgun (WGS) entry which is preliminary data.</text>
</comment>
<name>A0ABV7EAZ1_9SPHN</name>
<feature type="region of interest" description="Disordered" evidence="1">
    <location>
        <begin position="37"/>
        <end position="68"/>
    </location>
</feature>
<evidence type="ECO:0000313" key="2">
    <source>
        <dbReference type="EMBL" id="MFC3098747.1"/>
    </source>
</evidence>
<sequence>MTAAAQEPDLARCLAIGNIEERVRCYDALAQDQVRRGASNTAGEAPATSIPPVSSPAPVAPAGTASAAAASAPAVAAPTFGLSAAQREARRDPAAREADELAANVVRARSVGPGYWRFELSNGTVWQLTETRRSFRVPRPGDSIAIRRGALGAFYLDADRQPVIGIRRVD</sequence>
<accession>A0ABV7EAZ1</accession>
<organism evidence="2 3">
    <name type="scientific">Alteraurantiacibacter palmitatis</name>
    <dbReference type="NCBI Taxonomy" id="2054628"/>
    <lineage>
        <taxon>Bacteria</taxon>
        <taxon>Pseudomonadati</taxon>
        <taxon>Pseudomonadota</taxon>
        <taxon>Alphaproteobacteria</taxon>
        <taxon>Sphingomonadales</taxon>
        <taxon>Erythrobacteraceae</taxon>
        <taxon>Alteraurantiacibacter</taxon>
    </lineage>
</organism>